<dbReference type="Pfam" id="PF14526">
    <property type="entry name" value="Cass2"/>
    <property type="match status" value="1"/>
</dbReference>
<dbReference type="InterPro" id="IPR029068">
    <property type="entry name" value="Glyas_Bleomycin-R_OHBP_Dase"/>
</dbReference>
<dbReference type="CDD" id="cd06587">
    <property type="entry name" value="VOC"/>
    <property type="match status" value="1"/>
</dbReference>
<dbReference type="SUPFAM" id="SSF55136">
    <property type="entry name" value="Probable bacterial effector-binding domain"/>
    <property type="match status" value="1"/>
</dbReference>
<comment type="caution">
    <text evidence="2">The sequence shown here is derived from an EMBL/GenBank/DDBJ whole genome shotgun (WGS) entry which is preliminary data.</text>
</comment>
<dbReference type="InterPro" id="IPR011256">
    <property type="entry name" value="Reg_factor_effector_dom_sf"/>
</dbReference>
<dbReference type="Gene3D" id="3.10.180.10">
    <property type="entry name" value="2,3-Dihydroxybiphenyl 1,2-Dioxygenase, domain 1"/>
    <property type="match status" value="1"/>
</dbReference>
<reference evidence="2 3" key="1">
    <citation type="submission" date="2019-10" db="EMBL/GenBank/DDBJ databases">
        <title>Description of Paenibacillus humi sp. nov.</title>
        <authorList>
            <person name="Carlier A."/>
            <person name="Qi S."/>
        </authorList>
    </citation>
    <scope>NUCLEOTIDE SEQUENCE [LARGE SCALE GENOMIC DNA]</scope>
    <source>
        <strain evidence="2 3">LMG 31461</strain>
    </source>
</reference>
<feature type="domain" description="AraC effector-binding" evidence="1">
    <location>
        <begin position="16"/>
        <end position="173"/>
    </location>
</feature>
<dbReference type="Proteomes" id="UP000653578">
    <property type="component" value="Unassembled WGS sequence"/>
</dbReference>
<gene>
    <name evidence="2" type="ORF">GC096_00780</name>
</gene>
<dbReference type="Gene3D" id="3.20.80.10">
    <property type="entry name" value="Regulatory factor, effector binding domain"/>
    <property type="match status" value="1"/>
</dbReference>
<evidence type="ECO:0000259" key="1">
    <source>
        <dbReference type="SMART" id="SM00871"/>
    </source>
</evidence>
<name>A0ABX1X2E4_9BACL</name>
<dbReference type="EMBL" id="WHNY01000004">
    <property type="protein sequence ID" value="NOU62578.1"/>
    <property type="molecule type" value="Genomic_DNA"/>
</dbReference>
<evidence type="ECO:0000313" key="3">
    <source>
        <dbReference type="Proteomes" id="UP000653578"/>
    </source>
</evidence>
<sequence length="470" mass="54193">MKKAKEERGKQENIVYDIRIELKPPIHIVGQAVRTSNAQQAKEQIVPSLMFDFMATRVNLISDRVNKQAFYGILDMSEESYDSDFFTWIAGVEVSSASQPPSGLLMREYPAMLYAVVTCSGIVPVSLYSYVYREWIPKSDYDNAGRYAIQYHGPQFRGILDTHSKVEVWFPIRPKVLEGEPVSPADQGEDAEDGPPIQPCDNVPCIVYDGADIDVLWDGHEEATRWYESHLGWRVEQKESWKPDPRVSEGKMTHMGSGVWLESVITRERLPYHYAERGTVDPTVRWCWKTQDIEMAYSKFKQDGIRASEMMTGLDSRRFFDIWCTLEGARLTIHEDPKMLVDGFHDSEIRIGVKNLEHAMEWYQRFVGLRLVAVYPDKGYAQFTLGVNHKPDKVRTWILEQLPSDSFQGNIDGTIRPRCFIENRDAFFDYHQFLRNNGVLTGDLGGFVQRGYVKFHFYDPDGNRFNVCAF</sequence>
<organism evidence="2 3">
    <name type="scientific">Paenibacillus plantarum</name>
    <dbReference type="NCBI Taxonomy" id="2654975"/>
    <lineage>
        <taxon>Bacteria</taxon>
        <taxon>Bacillati</taxon>
        <taxon>Bacillota</taxon>
        <taxon>Bacilli</taxon>
        <taxon>Bacillales</taxon>
        <taxon>Paenibacillaceae</taxon>
        <taxon>Paenibacillus</taxon>
    </lineage>
</organism>
<accession>A0ABX1X2E4</accession>
<proteinExistence type="predicted"/>
<evidence type="ECO:0000313" key="2">
    <source>
        <dbReference type="EMBL" id="NOU62578.1"/>
    </source>
</evidence>
<dbReference type="InterPro" id="IPR010499">
    <property type="entry name" value="AraC_E-bd"/>
</dbReference>
<dbReference type="RefSeq" id="WP_171628395.1">
    <property type="nucleotide sequence ID" value="NZ_WHNY01000004.1"/>
</dbReference>
<dbReference type="InterPro" id="IPR029441">
    <property type="entry name" value="Cass2"/>
</dbReference>
<dbReference type="SUPFAM" id="SSF54593">
    <property type="entry name" value="Glyoxalase/Bleomycin resistance protein/Dihydroxybiphenyl dioxygenase"/>
    <property type="match status" value="1"/>
</dbReference>
<dbReference type="SMART" id="SM00871">
    <property type="entry name" value="AraC_E_bind"/>
    <property type="match status" value="1"/>
</dbReference>
<protein>
    <recommendedName>
        <fullName evidence="1">AraC effector-binding domain-containing protein</fullName>
    </recommendedName>
</protein>
<keyword evidence="3" id="KW-1185">Reference proteome</keyword>